<evidence type="ECO:0000256" key="5">
    <source>
        <dbReference type="ARBA" id="ARBA00022989"/>
    </source>
</evidence>
<evidence type="ECO:0000256" key="6">
    <source>
        <dbReference type="ARBA" id="ARBA00023136"/>
    </source>
</evidence>
<feature type="transmembrane region" description="Helical" evidence="7">
    <location>
        <begin position="422"/>
        <end position="446"/>
    </location>
</feature>
<dbReference type="RefSeq" id="WP_171835959.1">
    <property type="nucleotide sequence ID" value="NZ_CP053708.1"/>
</dbReference>
<feature type="transmembrane region" description="Helical" evidence="7">
    <location>
        <begin position="87"/>
        <end position="107"/>
    </location>
</feature>
<feature type="transmembrane region" description="Helical" evidence="7">
    <location>
        <begin position="113"/>
        <end position="132"/>
    </location>
</feature>
<feature type="transmembrane region" description="Helical" evidence="7">
    <location>
        <begin position="386"/>
        <end position="410"/>
    </location>
</feature>
<organism evidence="8 9">
    <name type="scientific">Lichenicola cladoniae</name>
    <dbReference type="NCBI Taxonomy" id="1484109"/>
    <lineage>
        <taxon>Bacteria</taxon>
        <taxon>Pseudomonadati</taxon>
        <taxon>Pseudomonadota</taxon>
        <taxon>Alphaproteobacteria</taxon>
        <taxon>Acetobacterales</taxon>
        <taxon>Acetobacteraceae</taxon>
        <taxon>Lichenicola</taxon>
    </lineage>
</organism>
<sequence length="500" mass="54202">MTKTVPGQTSLGRAATSGVIWLIAQSLSARVLGFVSQLFLAALLMPADFGIIGLANTVTSIAQVLVSFGVDDVLLQRQRTMRMWSAPAFWISLTLGIIGMVVMMVAAPFAAEIYHSHSIVGLIVILALAMPIRTLANVPMVQLRLAMNFRFLAAYNTFEIAALQFGTIILAWAGLGAYSFVIPVPILALIKAVLFCWKAPPVIWRRFRPIQLWYMLGNSSIVFASRTIVEFVNQGDYIVLGLIASHNVVGLYYFAFRFSVQPVRMLAGNFTNVLFPALAQLRSDPARQAEAALRASRLLSYLVVPFCFLQAALAGPGLELLFGKRWLAAIPIVQLLSIGLPFDAVSWITGALLSARREFGRALIYASISAPLFFGAVILGGKIDGAIGVAAAVVVYYTIYPPICSILILREGGVRIGQVLELYLVPLLLAGSTTLIAYGASLLPLISQSNMARVVVITALSGILYPVVLYAVRRDVFLQIAGRFSHLAAKLGIRSRFLPV</sequence>
<evidence type="ECO:0000313" key="9">
    <source>
        <dbReference type="Proteomes" id="UP000500767"/>
    </source>
</evidence>
<reference evidence="8 9" key="1">
    <citation type="journal article" date="2014" name="World J. Microbiol. Biotechnol.">
        <title>Biodiversity and physiological characteristics of Antarctic and Arctic lichens-associated bacteria.</title>
        <authorList>
            <person name="Lee Y.M."/>
            <person name="Kim E.H."/>
            <person name="Lee H.K."/>
            <person name="Hong S.G."/>
        </authorList>
    </citation>
    <scope>NUCLEOTIDE SEQUENCE [LARGE SCALE GENOMIC DNA]</scope>
    <source>
        <strain evidence="8 9">PAMC 26569</strain>
    </source>
</reference>
<dbReference type="Proteomes" id="UP000500767">
    <property type="component" value="Chromosome"/>
</dbReference>
<dbReference type="KEGG" id="lck:HN018_08535"/>
<evidence type="ECO:0000256" key="7">
    <source>
        <dbReference type="SAM" id="Phobius"/>
    </source>
</evidence>
<dbReference type="PANTHER" id="PTHR30250:SF10">
    <property type="entry name" value="LIPOPOLYSACCHARIDE BIOSYNTHESIS PROTEIN WZXC"/>
    <property type="match status" value="1"/>
</dbReference>
<feature type="transmembrane region" description="Helical" evidence="7">
    <location>
        <begin position="237"/>
        <end position="256"/>
    </location>
</feature>
<feature type="transmembrane region" description="Helical" evidence="7">
    <location>
        <begin position="326"/>
        <end position="350"/>
    </location>
</feature>
<protein>
    <submittedName>
        <fullName evidence="8">Oligosaccharide flippase family protein</fullName>
    </submittedName>
</protein>
<accession>A0A6M8HP87</accession>
<keyword evidence="9" id="KW-1185">Reference proteome</keyword>
<name>A0A6M8HP87_9PROT</name>
<feature type="transmembrane region" description="Helical" evidence="7">
    <location>
        <begin position="298"/>
        <end position="314"/>
    </location>
</feature>
<evidence type="ECO:0000256" key="1">
    <source>
        <dbReference type="ARBA" id="ARBA00004651"/>
    </source>
</evidence>
<feature type="transmembrane region" description="Helical" evidence="7">
    <location>
        <begin position="51"/>
        <end position="75"/>
    </location>
</feature>
<keyword evidence="4 7" id="KW-0812">Transmembrane</keyword>
<dbReference type="InterPro" id="IPR050833">
    <property type="entry name" value="Poly_Biosynth_Transport"/>
</dbReference>
<evidence type="ECO:0000256" key="2">
    <source>
        <dbReference type="ARBA" id="ARBA00007430"/>
    </source>
</evidence>
<keyword evidence="6 7" id="KW-0472">Membrane</keyword>
<dbReference type="PANTHER" id="PTHR30250">
    <property type="entry name" value="PST FAMILY PREDICTED COLANIC ACID TRANSPORTER"/>
    <property type="match status" value="1"/>
</dbReference>
<feature type="transmembrane region" description="Helical" evidence="7">
    <location>
        <begin position="362"/>
        <end position="380"/>
    </location>
</feature>
<feature type="transmembrane region" description="Helical" evidence="7">
    <location>
        <begin position="153"/>
        <end position="174"/>
    </location>
</feature>
<feature type="transmembrane region" description="Helical" evidence="7">
    <location>
        <begin position="180"/>
        <end position="200"/>
    </location>
</feature>
<comment type="similarity">
    <text evidence="2">Belongs to the polysaccharide synthase family.</text>
</comment>
<dbReference type="Pfam" id="PF13440">
    <property type="entry name" value="Polysacc_synt_3"/>
    <property type="match status" value="1"/>
</dbReference>
<feature type="transmembrane region" description="Helical" evidence="7">
    <location>
        <begin position="212"/>
        <end position="231"/>
    </location>
</feature>
<dbReference type="AlphaFoldDB" id="A0A6M8HP87"/>
<evidence type="ECO:0000313" key="8">
    <source>
        <dbReference type="EMBL" id="QKE90091.1"/>
    </source>
</evidence>
<dbReference type="GO" id="GO:0005886">
    <property type="term" value="C:plasma membrane"/>
    <property type="evidence" value="ECO:0007669"/>
    <property type="project" value="UniProtKB-SubCell"/>
</dbReference>
<evidence type="ECO:0000256" key="4">
    <source>
        <dbReference type="ARBA" id="ARBA00022692"/>
    </source>
</evidence>
<evidence type="ECO:0000256" key="3">
    <source>
        <dbReference type="ARBA" id="ARBA00022475"/>
    </source>
</evidence>
<dbReference type="EMBL" id="CP053708">
    <property type="protein sequence ID" value="QKE90091.1"/>
    <property type="molecule type" value="Genomic_DNA"/>
</dbReference>
<proteinExistence type="inferred from homology"/>
<comment type="subcellular location">
    <subcellularLocation>
        <location evidence="1">Cell membrane</location>
        <topology evidence="1">Multi-pass membrane protein</topology>
    </subcellularLocation>
</comment>
<feature type="transmembrane region" description="Helical" evidence="7">
    <location>
        <begin position="20"/>
        <end position="45"/>
    </location>
</feature>
<keyword evidence="5 7" id="KW-1133">Transmembrane helix</keyword>
<gene>
    <name evidence="8" type="ORF">HN018_08535</name>
</gene>
<keyword evidence="3" id="KW-1003">Cell membrane</keyword>
<feature type="transmembrane region" description="Helical" evidence="7">
    <location>
        <begin position="452"/>
        <end position="472"/>
    </location>
</feature>